<reference evidence="1" key="1">
    <citation type="journal article" date="2007" name="Science">
        <title>Draft genome of the filarial nematode parasite Brugia malayi.</title>
        <authorList>
            <person name="Ghedin E."/>
            <person name="Wang S."/>
            <person name="Spiro D."/>
            <person name="Caler E."/>
            <person name="Zhao Q."/>
            <person name="Crabtree J."/>
            <person name="Allen J.E."/>
            <person name="Delcher A.L."/>
            <person name="Guiliano D.B."/>
            <person name="Miranda-Saavedra D."/>
            <person name="Angiuoli S.V."/>
            <person name="Creasy T."/>
            <person name="Amedeo P."/>
            <person name="Haas B."/>
            <person name="El-Sayed N.M."/>
            <person name="Wortman J.R."/>
            <person name="Feldblyum T."/>
            <person name="Tallon L."/>
            <person name="Schatz M."/>
            <person name="Shumway M."/>
            <person name="Koo H."/>
            <person name="Salzberg S.L."/>
            <person name="Schobel S."/>
            <person name="Pertea M."/>
            <person name="Pop M."/>
            <person name="White O."/>
            <person name="Barton G.J."/>
            <person name="Carlow C.K."/>
            <person name="Crawford M.J."/>
            <person name="Daub J."/>
            <person name="Dimmic M.W."/>
            <person name="Estes C.F."/>
            <person name="Foster J.M."/>
            <person name="Ganatra M."/>
            <person name="Gregory W.F."/>
            <person name="Johnson N.M."/>
            <person name="Jin J."/>
            <person name="Komuniecki R."/>
            <person name="Korf I."/>
            <person name="Kumar S."/>
            <person name="Laney S."/>
            <person name="Li B.W."/>
            <person name="Li W."/>
            <person name="Lindblom T.H."/>
            <person name="Lustigman S."/>
            <person name="Ma D."/>
            <person name="Maina C.V."/>
            <person name="Martin D.M."/>
            <person name="McCarter J.P."/>
            <person name="McReynolds L."/>
            <person name="Mitreva M."/>
            <person name="Nutman T.B."/>
            <person name="Parkinson J."/>
            <person name="Peregrin-Alvarez J.M."/>
            <person name="Poole C."/>
            <person name="Ren Q."/>
            <person name="Saunders L."/>
            <person name="Sluder A.E."/>
            <person name="Smith K."/>
            <person name="Stanke M."/>
            <person name="Unnasch T.R."/>
            <person name="Ware J."/>
            <person name="Wei A.D."/>
            <person name="Weil G."/>
            <person name="Williams D.J."/>
            <person name="Zhang Y."/>
            <person name="Williams S.A."/>
            <person name="Fraser-Liggett C."/>
            <person name="Slatko B."/>
            <person name="Blaxter M.L."/>
            <person name="Scott A.L."/>
        </authorList>
    </citation>
    <scope>NUCLEOTIDE SEQUENCE [LARGE SCALE GENOMIC DNA]</scope>
</reference>
<proteinExistence type="predicted"/>
<dbReference type="EMBL" id="DS239400">
    <property type="protein sequence ID" value="EDP33262.1"/>
    <property type="molecule type" value="Genomic_DNA"/>
</dbReference>
<name>A8PTW0_BRUMA</name>
<organism evidence="1">
    <name type="scientific">Brugia malayi</name>
    <name type="common">Filarial nematode worm</name>
    <dbReference type="NCBI Taxonomy" id="6279"/>
    <lineage>
        <taxon>Eukaryota</taxon>
        <taxon>Metazoa</taxon>
        <taxon>Ecdysozoa</taxon>
        <taxon>Nematoda</taxon>
        <taxon>Chromadorea</taxon>
        <taxon>Rhabditida</taxon>
        <taxon>Spirurina</taxon>
        <taxon>Spiruromorpha</taxon>
        <taxon>Filarioidea</taxon>
        <taxon>Onchocercidae</taxon>
        <taxon>Brugia</taxon>
    </lineage>
</organism>
<sequence>MSESLTKGTEIELPHGRLLNGPLNVPYPLKVHDERNSTIQSMEFSVKEVNKPKKKLVTL</sequence>
<accession>A8PTW0</accession>
<gene>
    <name evidence="1" type="ORF">Bm1_34180</name>
</gene>
<evidence type="ECO:0000313" key="1">
    <source>
        <dbReference type="EMBL" id="EDP33262.1"/>
    </source>
</evidence>
<dbReference type="AlphaFoldDB" id="A8PTW0"/>
<protein>
    <submittedName>
        <fullName evidence="1">Uncharacterized protein</fullName>
    </submittedName>
</protein>